<feature type="domain" description="PAC" evidence="13">
    <location>
        <begin position="237"/>
        <end position="290"/>
    </location>
</feature>
<feature type="domain" description="PAS" evidence="12">
    <location>
        <begin position="166"/>
        <end position="212"/>
    </location>
</feature>
<evidence type="ECO:0000259" key="12">
    <source>
        <dbReference type="PROSITE" id="PS50112"/>
    </source>
</evidence>
<evidence type="ECO:0000256" key="7">
    <source>
        <dbReference type="ARBA" id="ARBA00023224"/>
    </source>
</evidence>
<evidence type="ECO:0000256" key="6">
    <source>
        <dbReference type="ARBA" id="ARBA00023136"/>
    </source>
</evidence>
<evidence type="ECO:0000259" key="11">
    <source>
        <dbReference type="PROSITE" id="PS50109"/>
    </source>
</evidence>
<dbReference type="PANTHER" id="PTHR42878">
    <property type="entry name" value="TWO-COMPONENT HISTIDINE KINASE"/>
    <property type="match status" value="1"/>
</dbReference>
<reference evidence="16" key="1">
    <citation type="submission" date="2017-02" db="EMBL/GenBank/DDBJ databases">
        <title>Natronthermophilus aegyptiacus gen. nov.,sp. nov., an aerobic, extremely halophilic alkalithermophilic archaeon isolated from the athalassohaline Wadi An Natrun, Egypt.</title>
        <authorList>
            <person name="Zhao B."/>
        </authorList>
    </citation>
    <scope>NUCLEOTIDE SEQUENCE [LARGE SCALE GENOMIC DNA]</scope>
    <source>
        <strain evidence="16">JW/NM-HA 15</strain>
    </source>
</reference>
<dbReference type="Gene3D" id="6.10.340.10">
    <property type="match status" value="1"/>
</dbReference>
<dbReference type="InterPro" id="IPR013767">
    <property type="entry name" value="PAS_fold"/>
</dbReference>
<evidence type="ECO:0000313" key="15">
    <source>
        <dbReference type="EMBL" id="ARS90250.1"/>
    </source>
</evidence>
<feature type="domain" description="Histidine kinase" evidence="11">
    <location>
        <begin position="301"/>
        <end position="507"/>
    </location>
</feature>
<evidence type="ECO:0000256" key="8">
    <source>
        <dbReference type="SAM" id="Coils"/>
    </source>
</evidence>
<dbReference type="GO" id="GO:0030295">
    <property type="term" value="F:protein kinase activator activity"/>
    <property type="evidence" value="ECO:0007669"/>
    <property type="project" value="TreeGrafter"/>
</dbReference>
<accession>A0A2Z2HSU8</accession>
<dbReference type="Pfam" id="PF02518">
    <property type="entry name" value="HATPase_c"/>
    <property type="match status" value="1"/>
</dbReference>
<dbReference type="PROSITE" id="PS50113">
    <property type="entry name" value="PAC"/>
    <property type="match status" value="1"/>
</dbReference>
<keyword evidence="6 10" id="KW-0472">Membrane</keyword>
<evidence type="ECO:0000256" key="9">
    <source>
        <dbReference type="SAM" id="MobiDB-lite"/>
    </source>
</evidence>
<dbReference type="InterPro" id="IPR036890">
    <property type="entry name" value="HATPase_C_sf"/>
</dbReference>
<proteinExistence type="predicted"/>
<sequence>MDLMGVRSSIERKFAVAMAIQYLAAIAVLVLAVTFVGPGRMASLLTPVQQLLIVFVIGVATVAFFNTIWVVRRDIIDPVTDIEQVARSLSQGELDRTPSRPFQPDETGDLKRSMVELQEHLETTIDQAEAVGREQFDDPILEERVPGAFGDALLQMQARLERRIREMRRFREAVEHAGHGVLITDVQATIVYVNPAFEDVTGYDREEVIGKTPRILNSGEQDAAFYEDLWSTILSGDVWEGEIINQRKDGSTYHVSQTISPLTEDGQITHFVSVNNDITELKERERDLERQNERLEEFGRTVAHDLRNPVQTIRGFLDVAEEADDPGDAFEEIRTSLDRMSVLIEELLELAREGQTVVHPEPDSLERTARAAWGQVKTGEMCLEVDEDAEVMMDRARVQQLLENLVRNAREHAGTDATVRIGTVAAESPDESDEQPDDPDSPTGFYVEDDGPGIPEKLRDSVFDTGYTTNEDGTGFGLAIVDQIADAHNWRVAVAEGSDGGARFEFRDVEFA</sequence>
<dbReference type="PROSITE" id="PS50109">
    <property type="entry name" value="HIS_KIN"/>
    <property type="match status" value="1"/>
</dbReference>
<keyword evidence="5" id="KW-0418">Kinase</keyword>
<dbReference type="InterPro" id="IPR000700">
    <property type="entry name" value="PAS-assoc_C"/>
</dbReference>
<dbReference type="GO" id="GO:0000156">
    <property type="term" value="F:phosphorelay response regulator activity"/>
    <property type="evidence" value="ECO:0007669"/>
    <property type="project" value="TreeGrafter"/>
</dbReference>
<dbReference type="Pfam" id="PF00989">
    <property type="entry name" value="PAS"/>
    <property type="match status" value="1"/>
</dbReference>
<keyword evidence="7" id="KW-0807">Transducer</keyword>
<dbReference type="EMBL" id="CP019893">
    <property type="protein sequence ID" value="ARS90250.1"/>
    <property type="molecule type" value="Genomic_DNA"/>
</dbReference>
<dbReference type="InterPro" id="IPR003661">
    <property type="entry name" value="HisK_dim/P_dom"/>
</dbReference>
<organism evidence="15 16">
    <name type="scientific">Natrarchaeobaculum aegyptiacum</name>
    <dbReference type="NCBI Taxonomy" id="745377"/>
    <lineage>
        <taxon>Archaea</taxon>
        <taxon>Methanobacteriati</taxon>
        <taxon>Methanobacteriota</taxon>
        <taxon>Stenosarchaea group</taxon>
        <taxon>Halobacteria</taxon>
        <taxon>Halobacteriales</taxon>
        <taxon>Natrialbaceae</taxon>
        <taxon>Natrarchaeobaculum</taxon>
    </lineage>
</organism>
<dbReference type="SMART" id="SM00086">
    <property type="entry name" value="PAC"/>
    <property type="match status" value="1"/>
</dbReference>
<evidence type="ECO:0000256" key="4">
    <source>
        <dbReference type="ARBA" id="ARBA00022679"/>
    </source>
</evidence>
<feature type="coiled-coil region" evidence="8">
    <location>
        <begin position="271"/>
        <end position="301"/>
    </location>
</feature>
<evidence type="ECO:0000256" key="2">
    <source>
        <dbReference type="ARBA" id="ARBA00012438"/>
    </source>
</evidence>
<evidence type="ECO:0000256" key="5">
    <source>
        <dbReference type="ARBA" id="ARBA00022777"/>
    </source>
</evidence>
<dbReference type="GO" id="GO:0007234">
    <property type="term" value="P:osmosensory signaling via phosphorelay pathway"/>
    <property type="evidence" value="ECO:0007669"/>
    <property type="project" value="TreeGrafter"/>
</dbReference>
<evidence type="ECO:0000259" key="13">
    <source>
        <dbReference type="PROSITE" id="PS50113"/>
    </source>
</evidence>
<dbReference type="InterPro" id="IPR004358">
    <property type="entry name" value="Sig_transdc_His_kin-like_C"/>
</dbReference>
<dbReference type="GO" id="GO:0000155">
    <property type="term" value="F:phosphorelay sensor kinase activity"/>
    <property type="evidence" value="ECO:0007669"/>
    <property type="project" value="InterPro"/>
</dbReference>
<evidence type="ECO:0000259" key="14">
    <source>
        <dbReference type="PROSITE" id="PS50885"/>
    </source>
</evidence>
<dbReference type="InterPro" id="IPR050351">
    <property type="entry name" value="BphY/WalK/GraS-like"/>
</dbReference>
<dbReference type="InterPro" id="IPR005467">
    <property type="entry name" value="His_kinase_dom"/>
</dbReference>
<evidence type="ECO:0000256" key="1">
    <source>
        <dbReference type="ARBA" id="ARBA00000085"/>
    </source>
</evidence>
<dbReference type="PRINTS" id="PR00344">
    <property type="entry name" value="BCTRLSENSOR"/>
</dbReference>
<feature type="region of interest" description="Disordered" evidence="9">
    <location>
        <begin position="417"/>
        <end position="460"/>
    </location>
</feature>
<evidence type="ECO:0000256" key="3">
    <source>
        <dbReference type="ARBA" id="ARBA00022553"/>
    </source>
</evidence>
<evidence type="ECO:0000313" key="16">
    <source>
        <dbReference type="Proteomes" id="UP000250088"/>
    </source>
</evidence>
<comment type="catalytic activity">
    <reaction evidence="1">
        <text>ATP + protein L-histidine = ADP + protein N-phospho-L-histidine.</text>
        <dbReference type="EC" id="2.7.13.3"/>
    </reaction>
</comment>
<dbReference type="CDD" id="cd00130">
    <property type="entry name" value="PAS"/>
    <property type="match status" value="1"/>
</dbReference>
<dbReference type="AlphaFoldDB" id="A0A2Z2HSU8"/>
<dbReference type="SMART" id="SM00388">
    <property type="entry name" value="HisKA"/>
    <property type="match status" value="1"/>
</dbReference>
<dbReference type="InterPro" id="IPR001610">
    <property type="entry name" value="PAC"/>
</dbReference>
<dbReference type="EC" id="2.7.13.3" evidence="2"/>
<feature type="transmembrane region" description="Helical" evidence="10">
    <location>
        <begin position="51"/>
        <end position="71"/>
    </location>
</feature>
<feature type="domain" description="HAMP" evidence="14">
    <location>
        <begin position="73"/>
        <end position="126"/>
    </location>
</feature>
<dbReference type="SMART" id="SM00091">
    <property type="entry name" value="PAS"/>
    <property type="match status" value="1"/>
</dbReference>
<dbReference type="SMART" id="SM00387">
    <property type="entry name" value="HATPase_c"/>
    <property type="match status" value="1"/>
</dbReference>
<keyword evidence="16" id="KW-1185">Reference proteome</keyword>
<keyword evidence="10" id="KW-0812">Transmembrane</keyword>
<keyword evidence="3" id="KW-0597">Phosphoprotein</keyword>
<feature type="transmembrane region" description="Helical" evidence="10">
    <location>
        <begin position="20"/>
        <end position="39"/>
    </location>
</feature>
<dbReference type="CDD" id="cd00075">
    <property type="entry name" value="HATPase"/>
    <property type="match status" value="1"/>
</dbReference>
<dbReference type="InterPro" id="IPR000014">
    <property type="entry name" value="PAS"/>
</dbReference>
<dbReference type="InterPro" id="IPR035965">
    <property type="entry name" value="PAS-like_dom_sf"/>
</dbReference>
<dbReference type="KEGG" id="naj:B1756_11295"/>
<evidence type="ECO:0000256" key="10">
    <source>
        <dbReference type="SAM" id="Phobius"/>
    </source>
</evidence>
<dbReference type="Gene3D" id="3.30.450.20">
    <property type="entry name" value="PAS domain"/>
    <property type="match status" value="1"/>
</dbReference>
<dbReference type="Gene3D" id="3.30.565.10">
    <property type="entry name" value="Histidine kinase-like ATPase, C-terminal domain"/>
    <property type="match status" value="1"/>
</dbReference>
<dbReference type="Pfam" id="PF00512">
    <property type="entry name" value="HisKA"/>
    <property type="match status" value="1"/>
</dbReference>
<dbReference type="GO" id="GO:0006355">
    <property type="term" value="P:regulation of DNA-templated transcription"/>
    <property type="evidence" value="ECO:0007669"/>
    <property type="project" value="InterPro"/>
</dbReference>
<dbReference type="InterPro" id="IPR003594">
    <property type="entry name" value="HATPase_dom"/>
</dbReference>
<dbReference type="PANTHER" id="PTHR42878:SF15">
    <property type="entry name" value="BACTERIOPHYTOCHROME"/>
    <property type="match status" value="1"/>
</dbReference>
<dbReference type="GO" id="GO:0016020">
    <property type="term" value="C:membrane"/>
    <property type="evidence" value="ECO:0007669"/>
    <property type="project" value="UniProtKB-SubCell"/>
</dbReference>
<name>A0A2Z2HSU8_9EURY</name>
<dbReference type="InterPro" id="IPR003660">
    <property type="entry name" value="HAMP_dom"/>
</dbReference>
<feature type="compositionally biased region" description="Acidic residues" evidence="9">
    <location>
        <begin position="428"/>
        <end position="440"/>
    </location>
</feature>
<dbReference type="PROSITE" id="PS50112">
    <property type="entry name" value="PAS"/>
    <property type="match status" value="1"/>
</dbReference>
<keyword evidence="10" id="KW-1133">Transmembrane helix</keyword>
<dbReference type="SUPFAM" id="SSF55874">
    <property type="entry name" value="ATPase domain of HSP90 chaperone/DNA topoisomerase II/histidine kinase"/>
    <property type="match status" value="1"/>
</dbReference>
<dbReference type="SUPFAM" id="SSF55785">
    <property type="entry name" value="PYP-like sensor domain (PAS domain)"/>
    <property type="match status" value="1"/>
</dbReference>
<dbReference type="Proteomes" id="UP000250088">
    <property type="component" value="Chromosome"/>
</dbReference>
<dbReference type="NCBIfam" id="TIGR00229">
    <property type="entry name" value="sensory_box"/>
    <property type="match status" value="1"/>
</dbReference>
<dbReference type="Gene3D" id="1.10.287.130">
    <property type="match status" value="1"/>
</dbReference>
<dbReference type="InterPro" id="IPR036097">
    <property type="entry name" value="HisK_dim/P_sf"/>
</dbReference>
<keyword evidence="8" id="KW-0175">Coiled coil</keyword>
<dbReference type="CDD" id="cd00082">
    <property type="entry name" value="HisKA"/>
    <property type="match status" value="1"/>
</dbReference>
<dbReference type="SMART" id="SM00304">
    <property type="entry name" value="HAMP"/>
    <property type="match status" value="1"/>
</dbReference>
<protein>
    <recommendedName>
        <fullName evidence="2">histidine kinase</fullName>
        <ecNumber evidence="2">2.7.13.3</ecNumber>
    </recommendedName>
</protein>
<keyword evidence="4" id="KW-0808">Transferase</keyword>
<gene>
    <name evidence="15" type="ORF">B1756_11295</name>
</gene>
<dbReference type="SUPFAM" id="SSF47384">
    <property type="entry name" value="Homodimeric domain of signal transducing histidine kinase"/>
    <property type="match status" value="1"/>
</dbReference>
<dbReference type="PROSITE" id="PS50885">
    <property type="entry name" value="HAMP"/>
    <property type="match status" value="1"/>
</dbReference>